<dbReference type="SFLD" id="SFLDS00003">
    <property type="entry name" value="Haloacid_Dehalogenase"/>
    <property type="match status" value="1"/>
</dbReference>
<dbReference type="InterPro" id="IPR023198">
    <property type="entry name" value="PGP-like_dom2"/>
</dbReference>
<evidence type="ECO:0000256" key="5">
    <source>
        <dbReference type="ARBA" id="ARBA00023277"/>
    </source>
</evidence>
<evidence type="ECO:0000256" key="1">
    <source>
        <dbReference type="ARBA" id="ARBA00001946"/>
    </source>
</evidence>
<dbReference type="Proteomes" id="UP001219901">
    <property type="component" value="Chromosome"/>
</dbReference>
<evidence type="ECO:0000313" key="6">
    <source>
        <dbReference type="EMBL" id="MDG0866844.1"/>
    </source>
</evidence>
<evidence type="ECO:0000313" key="9">
    <source>
        <dbReference type="Proteomes" id="UP001321249"/>
    </source>
</evidence>
<keyword evidence="4" id="KW-0460">Magnesium</keyword>
<dbReference type="PRINTS" id="PR00413">
    <property type="entry name" value="HADHALOGNASE"/>
</dbReference>
<comment type="similarity">
    <text evidence="2">Belongs to the HAD-like hydrolase superfamily. CbbY/CbbZ/Gph/YieH family.</text>
</comment>
<dbReference type="EMBL" id="WMBE01000002">
    <property type="protein sequence ID" value="MDG0866844.1"/>
    <property type="molecule type" value="Genomic_DNA"/>
</dbReference>
<dbReference type="GO" id="GO:0016787">
    <property type="term" value="F:hydrolase activity"/>
    <property type="evidence" value="ECO:0007669"/>
    <property type="project" value="UniProtKB-KW"/>
</dbReference>
<dbReference type="PANTHER" id="PTHR46193:SF18">
    <property type="entry name" value="HEXITOL PHOSPHATASE B"/>
    <property type="match status" value="1"/>
</dbReference>
<evidence type="ECO:0000256" key="4">
    <source>
        <dbReference type="ARBA" id="ARBA00022842"/>
    </source>
</evidence>
<gene>
    <name evidence="6" type="ORF">GKO46_07110</name>
    <name evidence="7" type="ORF">GKO48_01115</name>
</gene>
<sequence>MYPPLTPRFAAAFFDLDGTLIDTGPPHRAAEEATLREFGFEGLADDHPDTFGHGVVPGSLMVAEHYGINDSEGLLEEYWRQWNRVIADGLDLLPGADAAVRAVAASGSKTALVTSGDRKYADEFLKMSGLGEVFSESVTLDDVENLKPNPEPYRKAAGLLGISPERCVVFEDSIAGFLAARSAGMTCVGVGKVALEADEDVAPDMAISSFVGFDIWNVRPH</sequence>
<dbReference type="Gene3D" id="1.10.150.240">
    <property type="entry name" value="Putative phosphatase, domain 2"/>
    <property type="match status" value="1"/>
</dbReference>
<dbReference type="InterPro" id="IPR023214">
    <property type="entry name" value="HAD_sf"/>
</dbReference>
<keyword evidence="5" id="KW-0119">Carbohydrate metabolism</keyword>
<dbReference type="InterPro" id="IPR041492">
    <property type="entry name" value="HAD_2"/>
</dbReference>
<comment type="cofactor">
    <cofactor evidence="1">
        <name>Mg(2+)</name>
        <dbReference type="ChEBI" id="CHEBI:18420"/>
    </cofactor>
</comment>
<reference evidence="8 9" key="1">
    <citation type="submission" date="2019-11" db="EMBL/GenBank/DDBJ databases">
        <authorList>
            <person name="Cho J.-C."/>
        </authorList>
    </citation>
    <scope>NUCLEOTIDE SEQUENCE [LARGE SCALE GENOMIC DNA]</scope>
    <source>
        <strain evidence="7 8">JH1073</strain>
        <strain evidence="6 9">JH702</strain>
    </source>
</reference>
<reference evidence="8" key="3">
    <citation type="submission" date="2023-06" db="EMBL/GenBank/DDBJ databases">
        <title>Pangenomics reveal diversification of enzyme families and niche specialization in globally abundant SAR202 bacteria.</title>
        <authorList>
            <person name="Saw J.H.W."/>
        </authorList>
    </citation>
    <scope>NUCLEOTIDE SEQUENCE [LARGE SCALE GENOMIC DNA]</scope>
    <source>
        <strain evidence="8">JH1073</strain>
    </source>
</reference>
<dbReference type="PANTHER" id="PTHR46193">
    <property type="entry name" value="6-PHOSPHOGLUCONATE PHOSPHATASE"/>
    <property type="match status" value="1"/>
</dbReference>
<dbReference type="Pfam" id="PF13419">
    <property type="entry name" value="HAD_2"/>
    <property type="match status" value="1"/>
</dbReference>
<dbReference type="Gene3D" id="3.40.50.1000">
    <property type="entry name" value="HAD superfamily/HAD-like"/>
    <property type="match status" value="1"/>
</dbReference>
<dbReference type="InterPro" id="IPR036412">
    <property type="entry name" value="HAD-like_sf"/>
</dbReference>
<dbReference type="SFLD" id="SFLDG01129">
    <property type="entry name" value="C1.5:_HAD__Beta-PGM__Phosphata"/>
    <property type="match status" value="1"/>
</dbReference>
<evidence type="ECO:0000313" key="7">
    <source>
        <dbReference type="EMBL" id="WFG38264.1"/>
    </source>
</evidence>
<evidence type="ECO:0000256" key="2">
    <source>
        <dbReference type="ARBA" id="ARBA00006171"/>
    </source>
</evidence>
<dbReference type="Proteomes" id="UP001321249">
    <property type="component" value="Unassembled WGS sequence"/>
</dbReference>
<dbReference type="GO" id="GO:0046872">
    <property type="term" value="F:metal ion binding"/>
    <property type="evidence" value="ECO:0007669"/>
    <property type="project" value="UniProtKB-KW"/>
</dbReference>
<dbReference type="RefSeq" id="WP_342824618.1">
    <property type="nucleotide sequence ID" value="NZ_CP046146.1"/>
</dbReference>
<evidence type="ECO:0000313" key="8">
    <source>
        <dbReference type="Proteomes" id="UP001219901"/>
    </source>
</evidence>
<dbReference type="InterPro" id="IPR006439">
    <property type="entry name" value="HAD-SF_hydro_IA"/>
</dbReference>
<keyword evidence="7" id="KW-0378">Hydrolase</keyword>
<protein>
    <submittedName>
        <fullName evidence="7">HAD-IA family hydrolase</fullName>
    </submittedName>
</protein>
<organism evidence="7 8">
    <name type="scientific">Candidatus Lucifugimonas marina</name>
    <dbReference type="NCBI Taxonomy" id="3038979"/>
    <lineage>
        <taxon>Bacteria</taxon>
        <taxon>Bacillati</taxon>
        <taxon>Chloroflexota</taxon>
        <taxon>Dehalococcoidia</taxon>
        <taxon>SAR202 cluster</taxon>
        <taxon>Candidatus Lucifugimonadales</taxon>
        <taxon>Candidatus Lucifugimonadaceae</taxon>
        <taxon>Candidatus Lucifugimonas</taxon>
    </lineage>
</organism>
<dbReference type="NCBIfam" id="TIGR01509">
    <property type="entry name" value="HAD-SF-IA-v3"/>
    <property type="match status" value="1"/>
</dbReference>
<dbReference type="SFLD" id="SFLDG01135">
    <property type="entry name" value="C1.5.6:_HAD__Beta-PGM__Phospha"/>
    <property type="match status" value="1"/>
</dbReference>
<reference evidence="7" key="2">
    <citation type="journal article" date="2023" name="Nat. Commun.">
        <title>Cultivation of marine bacteria of the SAR202 clade.</title>
        <authorList>
            <person name="Lim Y."/>
            <person name="Seo J.H."/>
            <person name="Giovannoni S.J."/>
            <person name="Kang I."/>
            <person name="Cho J.C."/>
        </authorList>
    </citation>
    <scope>NUCLEOTIDE SEQUENCE</scope>
    <source>
        <strain evidence="7">JH1073</strain>
    </source>
</reference>
<proteinExistence type="inferred from homology"/>
<dbReference type="AlphaFoldDB" id="A0AAJ5ZDQ1"/>
<name>A0AAJ5ZDQ1_9CHLR</name>
<evidence type="ECO:0000256" key="3">
    <source>
        <dbReference type="ARBA" id="ARBA00022723"/>
    </source>
</evidence>
<keyword evidence="8" id="KW-1185">Reference proteome</keyword>
<keyword evidence="3" id="KW-0479">Metal-binding</keyword>
<accession>A0AAJ5ZDQ1</accession>
<dbReference type="InterPro" id="IPR051600">
    <property type="entry name" value="Beta-PGM-like"/>
</dbReference>
<dbReference type="SUPFAM" id="SSF56784">
    <property type="entry name" value="HAD-like"/>
    <property type="match status" value="1"/>
</dbReference>
<dbReference type="EMBL" id="CP046147">
    <property type="protein sequence ID" value="WFG38264.1"/>
    <property type="molecule type" value="Genomic_DNA"/>
</dbReference>